<dbReference type="Proteomes" id="UP001064896">
    <property type="component" value="Chromosome"/>
</dbReference>
<dbReference type="PIRSF" id="PIRSF039117">
    <property type="entry name" value="KaiC"/>
    <property type="match status" value="1"/>
</dbReference>
<dbReference type="Pfam" id="PF06745">
    <property type="entry name" value="ATPase"/>
    <property type="match status" value="2"/>
</dbReference>
<dbReference type="GO" id="GO:0004674">
    <property type="term" value="F:protein serine/threonine kinase activity"/>
    <property type="evidence" value="ECO:0007669"/>
    <property type="project" value="UniProtKB-KW"/>
</dbReference>
<dbReference type="GO" id="GO:0005524">
    <property type="term" value="F:ATP binding"/>
    <property type="evidence" value="ECO:0007669"/>
    <property type="project" value="InterPro"/>
</dbReference>
<feature type="domain" description="KaiC" evidence="7">
    <location>
        <begin position="240"/>
        <end position="473"/>
    </location>
</feature>
<organism evidence="9">
    <name type="scientific">Pseudomonas solani</name>
    <dbReference type="NCBI Taxonomy" id="2731552"/>
    <lineage>
        <taxon>Bacteria</taxon>
        <taxon>Pseudomonadati</taxon>
        <taxon>Pseudomonadota</taxon>
        <taxon>Gammaproteobacteria</taxon>
        <taxon>Pseudomonadales</taxon>
        <taxon>Pseudomonadaceae</taxon>
        <taxon>Pseudomonas</taxon>
    </lineage>
</organism>
<dbReference type="CDD" id="cd01124">
    <property type="entry name" value="KaiC-like"/>
    <property type="match status" value="1"/>
</dbReference>
<dbReference type="AlphaFoldDB" id="A0AAU7Y523"/>
<dbReference type="Gene3D" id="3.40.50.300">
    <property type="entry name" value="P-loop containing nucleotide triphosphate hydrolases"/>
    <property type="match status" value="2"/>
</dbReference>
<keyword evidence="2" id="KW-0597">Phosphoprotein</keyword>
<evidence type="ECO:0000256" key="6">
    <source>
        <dbReference type="ARBA" id="ARBA00022801"/>
    </source>
</evidence>
<dbReference type="InterPro" id="IPR014774">
    <property type="entry name" value="KaiC-like_dom"/>
</dbReference>
<dbReference type="InterPro" id="IPR010624">
    <property type="entry name" value="KaiC_dom"/>
</dbReference>
<dbReference type="EC" id="2.7.11.1" evidence="1"/>
<dbReference type="PANTHER" id="PTHR42926">
    <property type="match status" value="1"/>
</dbReference>
<dbReference type="EMBL" id="AP023081">
    <property type="protein sequence ID" value="BCD86480.1"/>
    <property type="molecule type" value="Genomic_DNA"/>
</dbReference>
<dbReference type="InterPro" id="IPR030665">
    <property type="entry name" value="KaiC"/>
</dbReference>
<dbReference type="InterPro" id="IPR003593">
    <property type="entry name" value="AAA+_ATPase"/>
</dbReference>
<evidence type="ECO:0000259" key="7">
    <source>
        <dbReference type="PROSITE" id="PS51146"/>
    </source>
</evidence>
<evidence type="ECO:0000256" key="1">
    <source>
        <dbReference type="ARBA" id="ARBA00012513"/>
    </source>
</evidence>
<dbReference type="SMART" id="SM00382">
    <property type="entry name" value="AAA"/>
    <property type="match status" value="2"/>
</dbReference>
<dbReference type="InterPro" id="IPR027417">
    <property type="entry name" value="P-loop_NTPase"/>
</dbReference>
<dbReference type="EMBL" id="CP158373">
    <property type="protein sequence ID" value="XBY65068.1"/>
    <property type="molecule type" value="Genomic_DNA"/>
</dbReference>
<dbReference type="SUPFAM" id="SSF52540">
    <property type="entry name" value="P-loop containing nucleoside triphosphate hydrolases"/>
    <property type="match status" value="2"/>
</dbReference>
<keyword evidence="4" id="KW-0677">Repeat</keyword>
<keyword evidence="5 8" id="KW-0418">Kinase</keyword>
<accession>A0AAU7Y523</accession>
<proteinExistence type="predicted"/>
<evidence type="ECO:0000256" key="5">
    <source>
        <dbReference type="ARBA" id="ARBA00022777"/>
    </source>
</evidence>
<evidence type="ECO:0000256" key="4">
    <source>
        <dbReference type="ARBA" id="ARBA00022737"/>
    </source>
</evidence>
<keyword evidence="8" id="KW-0723">Serine/threonine-protein kinase</keyword>
<reference evidence="9" key="2">
    <citation type="submission" date="2023-08" db="EMBL/GenBank/DDBJ databases">
        <title>Increased levels of nutrients transform a symbiont into a lethal pathobiont.</title>
        <authorList>
            <person name="Lachnit T."/>
            <person name="Ulrich L."/>
            <person name="Willmer F.M."/>
            <person name="Hasenbein T."/>
            <person name="Steiner L.X."/>
            <person name="Wolters M."/>
            <person name="Herbst E.M."/>
            <person name="Deines P."/>
        </authorList>
    </citation>
    <scope>NUCLEOTIDE SEQUENCE</scope>
    <source>
        <strain evidence="9">T3</strain>
    </source>
</reference>
<evidence type="ECO:0000313" key="10">
    <source>
        <dbReference type="Proteomes" id="UP001064896"/>
    </source>
</evidence>
<name>A0AAU7Y523_9PSED</name>
<sequence length="480" mass="51960">MEQLKRLQSGIEGLDALLKGGLVAGASYIVQGRPGSGKTILANQIAFNHVRDGGRVLVATLLAETHERLFQFLSTLSFFDASQIGAQIQFVSAFDTLENEGLDEVVKLLRREISRQKATVLIVDGLLNARSKADTPLDTKKFIGELQGHAAFAGCTVLFLTSARLDDGSPEHTMVDGVIELGEELFGARSVRRIQLRKTRGSGALSGLHECEITDDGLVVYPRLETLYSRPTRPDSADLQRISSGIGGLDALIDGGLARSSATLVMGPAGVGKTSLGISFLAQSTPEEPGLHFGFYESPERLRIKARSIGIDLQPLEDSGALHLKWQPTTEGLLDGLGARLIKTVVEKGIKRVHIDSLGGMARVASNQSRLVEFFSALMNELRALGVTVLATWEMRDLYSADINAPAPELSSIVDNLVLMRYVEMNSELKRLLSILKMRDSRYDPSLLEVVIHDHGINLDKAFKHATAVMSGAATPNPGN</sequence>
<keyword evidence="10" id="KW-1185">Reference proteome</keyword>
<dbReference type="GO" id="GO:0016787">
    <property type="term" value="F:hydrolase activity"/>
    <property type="evidence" value="ECO:0007669"/>
    <property type="project" value="UniProtKB-KW"/>
</dbReference>
<dbReference type="RefSeq" id="WP_021216741.1">
    <property type="nucleotide sequence ID" value="NZ_AP023081.1"/>
</dbReference>
<evidence type="ECO:0000256" key="3">
    <source>
        <dbReference type="ARBA" id="ARBA00022679"/>
    </source>
</evidence>
<evidence type="ECO:0000313" key="8">
    <source>
        <dbReference type="EMBL" id="BCD86480.1"/>
    </source>
</evidence>
<dbReference type="PROSITE" id="PS51146">
    <property type="entry name" value="KAIC"/>
    <property type="match status" value="2"/>
</dbReference>
<dbReference type="InterPro" id="IPR051347">
    <property type="entry name" value="Circadian_clock_KaiC-rel"/>
</dbReference>
<reference evidence="8" key="1">
    <citation type="submission" date="2020-05" db="EMBL/GenBank/DDBJ databases">
        <title>Complete genome sequence of Pseudomonas sp. Sm006.</title>
        <authorList>
            <person name="Takeuchi K."/>
            <person name="Someya N."/>
        </authorList>
    </citation>
    <scope>NUCLEOTIDE SEQUENCE</scope>
    <source>
        <strain evidence="8">Sm006</strain>
    </source>
</reference>
<gene>
    <name evidence="9" type="ORF">ABS648_04685</name>
    <name evidence="8" type="ORF">PSm6_28870</name>
</gene>
<feature type="domain" description="KaiC" evidence="7">
    <location>
        <begin position="5"/>
        <end position="234"/>
    </location>
</feature>
<keyword evidence="3" id="KW-0808">Transferase</keyword>
<keyword evidence="6" id="KW-0378">Hydrolase</keyword>
<protein>
    <recommendedName>
        <fullName evidence="1">non-specific serine/threonine protein kinase</fullName>
        <ecNumber evidence="1">2.7.11.1</ecNumber>
    </recommendedName>
</protein>
<dbReference type="PANTHER" id="PTHR42926:SF1">
    <property type="entry name" value="CIRCADIAN CLOCK OSCILLATOR PROTEIN KAIC 1"/>
    <property type="match status" value="1"/>
</dbReference>
<evidence type="ECO:0000313" key="9">
    <source>
        <dbReference type="EMBL" id="XBY65068.1"/>
    </source>
</evidence>
<evidence type="ECO:0000256" key="2">
    <source>
        <dbReference type="ARBA" id="ARBA00022553"/>
    </source>
</evidence>